<dbReference type="RefSeq" id="WP_246131115.1">
    <property type="nucleotide sequence ID" value="NZ_BAAARM010000003.1"/>
</dbReference>
<dbReference type="InterPro" id="IPR000653">
    <property type="entry name" value="DegT/StrS_aminotransferase"/>
</dbReference>
<dbReference type="InterPro" id="IPR015421">
    <property type="entry name" value="PyrdxlP-dep_Trfase_major"/>
</dbReference>
<evidence type="ECO:0000313" key="5">
    <source>
        <dbReference type="EMBL" id="GEO34118.1"/>
    </source>
</evidence>
<dbReference type="AlphaFoldDB" id="A0A512DCB4"/>
<keyword evidence="6" id="KW-1185">Reference proteome</keyword>
<dbReference type="EMBL" id="BJYY01000013">
    <property type="protein sequence ID" value="GEO34118.1"/>
    <property type="molecule type" value="Genomic_DNA"/>
</dbReference>
<comment type="similarity">
    <text evidence="4">Belongs to the DegT/DnrJ/EryC1 family.</text>
</comment>
<dbReference type="InterPro" id="IPR015424">
    <property type="entry name" value="PyrdxlP-dep_Trfase"/>
</dbReference>
<comment type="caution">
    <text evidence="5">The sequence shown here is derived from an EMBL/GenBank/DDBJ whole genome shotgun (WGS) entry which is preliminary data.</text>
</comment>
<dbReference type="Gene3D" id="3.90.1150.10">
    <property type="entry name" value="Aspartate Aminotransferase, domain 1"/>
    <property type="match status" value="1"/>
</dbReference>
<dbReference type="CDD" id="cd00616">
    <property type="entry name" value="AHBA_syn"/>
    <property type="match status" value="1"/>
</dbReference>
<evidence type="ECO:0000313" key="6">
    <source>
        <dbReference type="Proteomes" id="UP000321181"/>
    </source>
</evidence>
<accession>A0A512DCB4</accession>
<comment type="cofactor">
    <cofactor evidence="1">
        <name>pyridoxal 5'-phosphate</name>
        <dbReference type="ChEBI" id="CHEBI:597326"/>
    </cofactor>
</comment>
<dbReference type="GO" id="GO:0030170">
    <property type="term" value="F:pyridoxal phosphate binding"/>
    <property type="evidence" value="ECO:0007669"/>
    <property type="project" value="TreeGrafter"/>
</dbReference>
<dbReference type="InterPro" id="IPR015422">
    <property type="entry name" value="PyrdxlP-dep_Trfase_small"/>
</dbReference>
<organism evidence="5 6">
    <name type="scientific">Cellulomonas aerilata</name>
    <dbReference type="NCBI Taxonomy" id="515326"/>
    <lineage>
        <taxon>Bacteria</taxon>
        <taxon>Bacillati</taxon>
        <taxon>Actinomycetota</taxon>
        <taxon>Actinomycetes</taxon>
        <taxon>Micrococcales</taxon>
        <taxon>Cellulomonadaceae</taxon>
        <taxon>Cellulomonas</taxon>
    </lineage>
</organism>
<sequence>MGAPGAILLSPPEVGEAERTMLLAALESGWVAPAGPDLDAFEHEVAAVVGAEHAVALSSGTAALHLGLLLAGVGPGDEVLVPSFTFAATANVVAYLGATPVFVDCSPSTWTLDTALVAERLRAGAGRCRAVIAVDIYGQCADYDALVPLCEEAGVELVEDAAEALGSTYRGRAAGVFGRSAALSFNGNKIITAGGGGMLLTPDAALAARARHLATQAREPVAHYEHRDIGYNYRLSNLLAAVGRAQLLSLHAKVDRRRAHRAAYRAAFADTPGLQLMPLADHGRSNCWLTCVLVEPDEFGATAEQVRLHLQSCSIEARATWKPMHLQPVFAGAQVVGGAVCEDLFARGLALPSGSGMTDLERDRVIEAVLATPRRAPARRPLRAVR</sequence>
<dbReference type="Proteomes" id="UP000321181">
    <property type="component" value="Unassembled WGS sequence"/>
</dbReference>
<proteinExistence type="inferred from homology"/>
<gene>
    <name evidence="5" type="ORF">CAE01nite_18430</name>
</gene>
<protein>
    <recommendedName>
        <fullName evidence="7">Pyridoxal phosphate-dependent aminotransferase EpsN</fullName>
    </recommendedName>
</protein>
<dbReference type="PROSITE" id="PS50890">
    <property type="entry name" value="PUA"/>
    <property type="match status" value="1"/>
</dbReference>
<keyword evidence="3 4" id="KW-0663">Pyridoxal phosphate</keyword>
<dbReference type="GO" id="GO:0000271">
    <property type="term" value="P:polysaccharide biosynthetic process"/>
    <property type="evidence" value="ECO:0007669"/>
    <property type="project" value="TreeGrafter"/>
</dbReference>
<feature type="active site" description="Proton acceptor" evidence="2">
    <location>
        <position position="189"/>
    </location>
</feature>
<feature type="modified residue" description="N6-(pyridoxal phosphate)lysine" evidence="3">
    <location>
        <position position="189"/>
    </location>
</feature>
<dbReference type="PANTHER" id="PTHR30244:SF34">
    <property type="entry name" value="DTDP-4-AMINO-4,6-DIDEOXYGALACTOSE TRANSAMINASE"/>
    <property type="match status" value="1"/>
</dbReference>
<evidence type="ECO:0000256" key="3">
    <source>
        <dbReference type="PIRSR" id="PIRSR000390-2"/>
    </source>
</evidence>
<evidence type="ECO:0008006" key="7">
    <source>
        <dbReference type="Google" id="ProtNLM"/>
    </source>
</evidence>
<dbReference type="PANTHER" id="PTHR30244">
    <property type="entry name" value="TRANSAMINASE"/>
    <property type="match status" value="1"/>
</dbReference>
<evidence type="ECO:0000256" key="1">
    <source>
        <dbReference type="ARBA" id="ARBA00001933"/>
    </source>
</evidence>
<dbReference type="Pfam" id="PF01041">
    <property type="entry name" value="DegT_DnrJ_EryC1"/>
    <property type="match status" value="1"/>
</dbReference>
<dbReference type="Gene3D" id="3.40.640.10">
    <property type="entry name" value="Type I PLP-dependent aspartate aminotransferase-like (Major domain)"/>
    <property type="match status" value="1"/>
</dbReference>
<evidence type="ECO:0000256" key="4">
    <source>
        <dbReference type="RuleBase" id="RU004508"/>
    </source>
</evidence>
<dbReference type="PIRSF" id="PIRSF000390">
    <property type="entry name" value="PLP_StrS"/>
    <property type="match status" value="1"/>
</dbReference>
<dbReference type="GO" id="GO:0008483">
    <property type="term" value="F:transaminase activity"/>
    <property type="evidence" value="ECO:0007669"/>
    <property type="project" value="TreeGrafter"/>
</dbReference>
<dbReference type="SUPFAM" id="SSF53383">
    <property type="entry name" value="PLP-dependent transferases"/>
    <property type="match status" value="1"/>
</dbReference>
<evidence type="ECO:0000256" key="2">
    <source>
        <dbReference type="PIRSR" id="PIRSR000390-1"/>
    </source>
</evidence>
<name>A0A512DCB4_9CELL</name>
<reference evidence="5 6" key="1">
    <citation type="submission" date="2019-07" db="EMBL/GenBank/DDBJ databases">
        <title>Whole genome shotgun sequence of Cellulomonas aerilata NBRC 106308.</title>
        <authorList>
            <person name="Hosoyama A."/>
            <person name="Uohara A."/>
            <person name="Ohji S."/>
            <person name="Ichikawa N."/>
        </authorList>
    </citation>
    <scope>NUCLEOTIDE SEQUENCE [LARGE SCALE GENOMIC DNA]</scope>
    <source>
        <strain evidence="5 6">NBRC 106308</strain>
    </source>
</reference>